<comment type="caution">
    <text evidence="3">The sequence shown here is derived from an EMBL/GenBank/DDBJ whole genome shotgun (WGS) entry which is preliminary data.</text>
</comment>
<evidence type="ECO:0000256" key="1">
    <source>
        <dbReference type="SAM" id="MobiDB-lite"/>
    </source>
</evidence>
<keyword evidence="4" id="KW-1185">Reference proteome</keyword>
<feature type="chain" id="PRO_5042898676" evidence="2">
    <location>
        <begin position="48"/>
        <end position="182"/>
    </location>
</feature>
<protein>
    <submittedName>
        <fullName evidence="3">Uncharacterized protein</fullName>
    </submittedName>
</protein>
<name>A0AAN8ZQ70_HALRR</name>
<evidence type="ECO:0000256" key="2">
    <source>
        <dbReference type="SAM" id="SignalP"/>
    </source>
</evidence>
<reference evidence="3 4" key="1">
    <citation type="submission" date="2023-11" db="EMBL/GenBank/DDBJ databases">
        <title>Halocaridina rubra genome assembly.</title>
        <authorList>
            <person name="Smith C."/>
        </authorList>
    </citation>
    <scope>NUCLEOTIDE SEQUENCE [LARGE SCALE GENOMIC DNA]</scope>
    <source>
        <strain evidence="3">EP-1</strain>
        <tissue evidence="3">Whole</tissue>
    </source>
</reference>
<accession>A0AAN8ZQ70</accession>
<keyword evidence="2" id="KW-0732">Signal</keyword>
<feature type="region of interest" description="Disordered" evidence="1">
    <location>
        <begin position="1"/>
        <end position="23"/>
    </location>
</feature>
<evidence type="ECO:0000313" key="4">
    <source>
        <dbReference type="Proteomes" id="UP001381693"/>
    </source>
</evidence>
<dbReference type="Proteomes" id="UP001381693">
    <property type="component" value="Unassembled WGS sequence"/>
</dbReference>
<gene>
    <name evidence="3" type="ORF">SK128_014580</name>
</gene>
<dbReference type="EMBL" id="JAXCGZ010021580">
    <property type="protein sequence ID" value="KAK7047734.1"/>
    <property type="molecule type" value="Genomic_DNA"/>
</dbReference>
<evidence type="ECO:0000313" key="3">
    <source>
        <dbReference type="EMBL" id="KAK7047734.1"/>
    </source>
</evidence>
<organism evidence="3 4">
    <name type="scientific">Halocaridina rubra</name>
    <name type="common">Hawaiian red shrimp</name>
    <dbReference type="NCBI Taxonomy" id="373956"/>
    <lineage>
        <taxon>Eukaryota</taxon>
        <taxon>Metazoa</taxon>
        <taxon>Ecdysozoa</taxon>
        <taxon>Arthropoda</taxon>
        <taxon>Crustacea</taxon>
        <taxon>Multicrustacea</taxon>
        <taxon>Malacostraca</taxon>
        <taxon>Eumalacostraca</taxon>
        <taxon>Eucarida</taxon>
        <taxon>Decapoda</taxon>
        <taxon>Pleocyemata</taxon>
        <taxon>Caridea</taxon>
        <taxon>Atyoidea</taxon>
        <taxon>Atyidae</taxon>
        <taxon>Halocaridina</taxon>
    </lineage>
</organism>
<feature type="signal peptide" evidence="2">
    <location>
        <begin position="1"/>
        <end position="47"/>
    </location>
</feature>
<proteinExistence type="predicted"/>
<sequence length="182" mass="20039">MTMGDSGCRSPSKRPHPLPRTPSHPGLLRTLLLASFCLLLLPTSAKGSTSEPQHGYGGGVGGGGYMETSLMPPTTTTVPTCLDKEDLKKIFNREVKPRRLYVNEKEEVLTMLSSGRVPQQLMTRIVAILLKDFLGYVNLTITTVPNTFHPSSIVDAMKLPEARKELSRYVEFLHASCTCLHD</sequence>
<dbReference type="AlphaFoldDB" id="A0AAN8ZQ70"/>